<dbReference type="VEuPathDB" id="FungiDB:SMAC_07199"/>
<keyword evidence="2" id="KW-0472">Membrane</keyword>
<evidence type="ECO:0000313" key="4">
    <source>
        <dbReference type="Proteomes" id="UP000433876"/>
    </source>
</evidence>
<proteinExistence type="predicted"/>
<feature type="compositionally biased region" description="Basic and acidic residues" evidence="1">
    <location>
        <begin position="222"/>
        <end position="238"/>
    </location>
</feature>
<organism evidence="3 4">
    <name type="scientific">Sordaria macrospora</name>
    <dbReference type="NCBI Taxonomy" id="5147"/>
    <lineage>
        <taxon>Eukaryota</taxon>
        <taxon>Fungi</taxon>
        <taxon>Dikarya</taxon>
        <taxon>Ascomycota</taxon>
        <taxon>Pezizomycotina</taxon>
        <taxon>Sordariomycetes</taxon>
        <taxon>Sordariomycetidae</taxon>
        <taxon>Sordariales</taxon>
        <taxon>Sordariaceae</taxon>
        <taxon>Sordaria</taxon>
    </lineage>
</organism>
<name>A0A8S8ZLM0_SORMA</name>
<evidence type="ECO:0000313" key="3">
    <source>
        <dbReference type="EMBL" id="KAA8631687.1"/>
    </source>
</evidence>
<keyword evidence="2" id="KW-1133">Transmembrane helix</keyword>
<evidence type="ECO:0000256" key="2">
    <source>
        <dbReference type="SAM" id="Phobius"/>
    </source>
</evidence>
<feature type="transmembrane region" description="Helical" evidence="2">
    <location>
        <begin position="259"/>
        <end position="279"/>
    </location>
</feature>
<sequence>MSSPLNKGGGFYYDIKGHIQPRRCFDHAGRLLPGNTKNTSYSSIQLPFRLKAWNPRAQRWASLGGNARHRRRRAARQQASRSSPLFTSSMKPEFLLAQYGRKEPSLRLKLLREKAKEAYVHLLILEWAWLAHQLDKMRRAGTAAEHSDPGSDSGSGSGSICRTTPAPGRDLTRNKRGDLETRRSDVMDRLDECDARPYNSEEQSEPPKDEDDRPAIPRRRGRETDKRGYGDHREQDNHHHQHQHQHQHEHYRVGSQSHALVSMLLTNLIINVIIIVIIIR</sequence>
<protein>
    <submittedName>
        <fullName evidence="3">Uncharacterized protein</fullName>
    </submittedName>
</protein>
<reference evidence="3 4" key="1">
    <citation type="submission" date="2017-07" db="EMBL/GenBank/DDBJ databases">
        <title>Genome sequence of the Sordaria macrospora wild type strain R19027.</title>
        <authorList>
            <person name="Nowrousian M."/>
            <person name="Teichert I."/>
            <person name="Kueck U."/>
        </authorList>
    </citation>
    <scope>NUCLEOTIDE SEQUENCE [LARGE SCALE GENOMIC DNA]</scope>
    <source>
        <strain evidence="3 4">R19027</strain>
        <tissue evidence="3">Mycelium</tissue>
    </source>
</reference>
<accession>A0A8S8ZLM0</accession>
<comment type="caution">
    <text evidence="3">The sequence shown here is derived from an EMBL/GenBank/DDBJ whole genome shotgun (WGS) entry which is preliminary data.</text>
</comment>
<evidence type="ECO:0000256" key="1">
    <source>
        <dbReference type="SAM" id="MobiDB-lite"/>
    </source>
</evidence>
<dbReference type="AlphaFoldDB" id="A0A8S8ZLM0"/>
<dbReference type="EMBL" id="NMPR01000070">
    <property type="protein sequence ID" value="KAA8631687.1"/>
    <property type="molecule type" value="Genomic_DNA"/>
</dbReference>
<keyword evidence="2" id="KW-0812">Transmembrane</keyword>
<gene>
    <name evidence="3" type="ORF">SMACR_07199</name>
</gene>
<feature type="region of interest" description="Disordered" evidence="1">
    <location>
        <begin position="63"/>
        <end position="85"/>
    </location>
</feature>
<feature type="compositionally biased region" description="Basic and acidic residues" evidence="1">
    <location>
        <begin position="170"/>
        <end position="195"/>
    </location>
</feature>
<dbReference type="Proteomes" id="UP000433876">
    <property type="component" value="Unassembled WGS sequence"/>
</dbReference>
<feature type="compositionally biased region" description="Basic and acidic residues" evidence="1">
    <location>
        <begin position="205"/>
        <end position="215"/>
    </location>
</feature>
<feature type="region of interest" description="Disordered" evidence="1">
    <location>
        <begin position="141"/>
        <end position="253"/>
    </location>
</feature>